<dbReference type="EMBL" id="SJPU01000001">
    <property type="protein sequence ID" value="TWU19374.1"/>
    <property type="molecule type" value="Genomic_DNA"/>
</dbReference>
<dbReference type="RefSeq" id="WP_146406205.1">
    <property type="nucleotide sequence ID" value="NZ_SJPU01000001.1"/>
</dbReference>
<gene>
    <name evidence="1" type="ORF">Poly21_15460</name>
</gene>
<evidence type="ECO:0000313" key="1">
    <source>
        <dbReference type="EMBL" id="TWU19374.1"/>
    </source>
</evidence>
<protein>
    <submittedName>
        <fullName evidence="1">Uncharacterized protein</fullName>
    </submittedName>
</protein>
<dbReference type="AlphaFoldDB" id="A0A5C6C7T0"/>
<keyword evidence="2" id="KW-1185">Reference proteome</keyword>
<sequence length="96" mass="10711">MRAADYLKLLDWTARQSVPRQHRTAAGAPPILVRLGLDGATWCELVKEFVQAAFDQASEAGTYAAKPPTKQLRRQTVSYVRDRNGYLVKIYSSLGT</sequence>
<organism evidence="1 2">
    <name type="scientific">Allorhodopirellula heiligendammensis</name>
    <dbReference type="NCBI Taxonomy" id="2714739"/>
    <lineage>
        <taxon>Bacteria</taxon>
        <taxon>Pseudomonadati</taxon>
        <taxon>Planctomycetota</taxon>
        <taxon>Planctomycetia</taxon>
        <taxon>Pirellulales</taxon>
        <taxon>Pirellulaceae</taxon>
        <taxon>Allorhodopirellula</taxon>
    </lineage>
</organism>
<reference evidence="1 2" key="1">
    <citation type="journal article" date="2020" name="Antonie Van Leeuwenhoek">
        <title>Rhodopirellula heiligendammensis sp. nov., Rhodopirellula pilleata sp. nov., and Rhodopirellula solitaria sp. nov. isolated from natural or artificial marine surfaces in Northern Germany and California, USA, and emended description of the genus Rhodopirellula.</title>
        <authorList>
            <person name="Kallscheuer N."/>
            <person name="Wiegand S."/>
            <person name="Jogler M."/>
            <person name="Boedeker C."/>
            <person name="Peeters S.H."/>
            <person name="Rast P."/>
            <person name="Heuer A."/>
            <person name="Jetten M.S.M."/>
            <person name="Rohde M."/>
            <person name="Jogler C."/>
        </authorList>
    </citation>
    <scope>NUCLEOTIDE SEQUENCE [LARGE SCALE GENOMIC DNA]</scope>
    <source>
        <strain evidence="1 2">Poly21</strain>
    </source>
</reference>
<dbReference type="Proteomes" id="UP000319908">
    <property type="component" value="Unassembled WGS sequence"/>
</dbReference>
<evidence type="ECO:0000313" key="2">
    <source>
        <dbReference type="Proteomes" id="UP000319908"/>
    </source>
</evidence>
<accession>A0A5C6C7T0</accession>
<proteinExistence type="predicted"/>
<name>A0A5C6C7T0_9BACT</name>
<dbReference type="InterPro" id="IPR029068">
    <property type="entry name" value="Glyas_Bleomycin-R_OHBP_Dase"/>
</dbReference>
<comment type="caution">
    <text evidence="1">The sequence shown here is derived from an EMBL/GenBank/DDBJ whole genome shotgun (WGS) entry which is preliminary data.</text>
</comment>
<dbReference type="SUPFAM" id="SSF54593">
    <property type="entry name" value="Glyoxalase/Bleomycin resistance protein/Dihydroxybiphenyl dioxygenase"/>
    <property type="match status" value="1"/>
</dbReference>
<dbReference type="OrthoDB" id="9796521at2"/>